<evidence type="ECO:0000313" key="3">
    <source>
        <dbReference type="EMBL" id="CAL4114266.1"/>
    </source>
</evidence>
<feature type="non-terminal residue" evidence="3">
    <location>
        <position position="1"/>
    </location>
</feature>
<dbReference type="EMBL" id="CAXKWB010015727">
    <property type="protein sequence ID" value="CAL4114266.1"/>
    <property type="molecule type" value="Genomic_DNA"/>
</dbReference>
<protein>
    <submittedName>
        <fullName evidence="3">Uncharacterized protein</fullName>
    </submittedName>
</protein>
<gene>
    <name evidence="3" type="ORF">MNOR_LOCUS20382</name>
</gene>
<dbReference type="AlphaFoldDB" id="A0AAV2R4D9"/>
<evidence type="ECO:0000313" key="4">
    <source>
        <dbReference type="Proteomes" id="UP001497623"/>
    </source>
</evidence>
<organism evidence="3 4">
    <name type="scientific">Meganyctiphanes norvegica</name>
    <name type="common">Northern krill</name>
    <name type="synonym">Thysanopoda norvegica</name>
    <dbReference type="NCBI Taxonomy" id="48144"/>
    <lineage>
        <taxon>Eukaryota</taxon>
        <taxon>Metazoa</taxon>
        <taxon>Ecdysozoa</taxon>
        <taxon>Arthropoda</taxon>
        <taxon>Crustacea</taxon>
        <taxon>Multicrustacea</taxon>
        <taxon>Malacostraca</taxon>
        <taxon>Eumalacostraca</taxon>
        <taxon>Eucarida</taxon>
        <taxon>Euphausiacea</taxon>
        <taxon>Euphausiidae</taxon>
        <taxon>Meganyctiphanes</taxon>
    </lineage>
</organism>
<dbReference type="Proteomes" id="UP001497623">
    <property type="component" value="Unassembled WGS sequence"/>
</dbReference>
<feature type="chain" id="PRO_5043371238" evidence="2">
    <location>
        <begin position="36"/>
        <end position="236"/>
    </location>
</feature>
<keyword evidence="4" id="KW-1185">Reference proteome</keyword>
<evidence type="ECO:0000256" key="1">
    <source>
        <dbReference type="SAM" id="MobiDB-lite"/>
    </source>
</evidence>
<reference evidence="3 4" key="1">
    <citation type="submission" date="2024-05" db="EMBL/GenBank/DDBJ databases">
        <authorList>
            <person name="Wallberg A."/>
        </authorList>
    </citation>
    <scope>NUCLEOTIDE SEQUENCE [LARGE SCALE GENOMIC DNA]</scope>
</reference>
<proteinExistence type="predicted"/>
<comment type="caution">
    <text evidence="3">The sequence shown here is derived from an EMBL/GenBank/DDBJ whole genome shotgun (WGS) entry which is preliminary data.</text>
</comment>
<keyword evidence="2" id="KW-0732">Signal</keyword>
<feature type="region of interest" description="Disordered" evidence="1">
    <location>
        <begin position="131"/>
        <end position="155"/>
    </location>
</feature>
<accession>A0AAV2R4D9</accession>
<name>A0AAV2R4D9_MEGNR</name>
<evidence type="ECO:0000256" key="2">
    <source>
        <dbReference type="SAM" id="SignalP"/>
    </source>
</evidence>
<feature type="compositionally biased region" description="Low complexity" evidence="1">
    <location>
        <begin position="146"/>
        <end position="155"/>
    </location>
</feature>
<sequence length="236" mass="25863">VSSLTAMERHRLTCPLRFIALVALLVAGLAHVADAEVSCYACTDDPNDTNYFHDANCSTYDYGGFVLHNMFEDYCNIHINDNGYIERHVSINAHEDGGCLYYADHTTCVCKGNYCNTHSYCEHCFPTTATTEPTTTSTPPPPATTKPPTTDASTETTSEHTLRCFNCIGCSNVEEGDTAVIEDEFLACMTAVVLDSGVVIRGGSYEEHPDGECVGNTGTIECWCNQDLCNKDPLYY</sequence>
<feature type="signal peptide" evidence="2">
    <location>
        <begin position="1"/>
        <end position="35"/>
    </location>
</feature>